<feature type="compositionally biased region" description="Acidic residues" evidence="9">
    <location>
        <begin position="380"/>
        <end position="390"/>
    </location>
</feature>
<evidence type="ECO:0000256" key="2">
    <source>
        <dbReference type="ARBA" id="ARBA00007357"/>
    </source>
</evidence>
<evidence type="ECO:0000256" key="4">
    <source>
        <dbReference type="ARBA" id="ARBA00022723"/>
    </source>
</evidence>
<dbReference type="PRINTS" id="PR00786">
    <property type="entry name" value="NEPRILYSIN"/>
</dbReference>
<dbReference type="SUPFAM" id="SSF55486">
    <property type="entry name" value="Metalloproteases ('zincins'), catalytic domain"/>
    <property type="match status" value="2"/>
</dbReference>
<keyword evidence="5" id="KW-0378">Hydrolase</keyword>
<gene>
    <name evidence="13" type="ORF">BDZ94DRAFT_80625</name>
</gene>
<feature type="transmembrane region" description="Helical" evidence="10">
    <location>
        <begin position="51"/>
        <end position="73"/>
    </location>
</feature>
<evidence type="ECO:0000256" key="5">
    <source>
        <dbReference type="ARBA" id="ARBA00022801"/>
    </source>
</evidence>
<dbReference type="PROSITE" id="PS51885">
    <property type="entry name" value="NEPRILYSIN"/>
    <property type="match status" value="1"/>
</dbReference>
<dbReference type="Proteomes" id="UP000807353">
    <property type="component" value="Unassembled WGS sequence"/>
</dbReference>
<keyword evidence="7" id="KW-0482">Metalloprotease</keyword>
<dbReference type="InterPro" id="IPR042089">
    <property type="entry name" value="Peptidase_M13_dom_2"/>
</dbReference>
<reference evidence="13" key="1">
    <citation type="submission" date="2020-11" db="EMBL/GenBank/DDBJ databases">
        <authorList>
            <consortium name="DOE Joint Genome Institute"/>
            <person name="Ahrendt S."/>
            <person name="Riley R."/>
            <person name="Andreopoulos W."/>
            <person name="Labutti K."/>
            <person name="Pangilinan J."/>
            <person name="Ruiz-Duenas F.J."/>
            <person name="Barrasa J.M."/>
            <person name="Sanchez-Garcia M."/>
            <person name="Camarero S."/>
            <person name="Miyauchi S."/>
            <person name="Serrano A."/>
            <person name="Linde D."/>
            <person name="Babiker R."/>
            <person name="Drula E."/>
            <person name="Ayuso-Fernandez I."/>
            <person name="Pacheco R."/>
            <person name="Padilla G."/>
            <person name="Ferreira P."/>
            <person name="Barriuso J."/>
            <person name="Kellner H."/>
            <person name="Castanera R."/>
            <person name="Alfaro M."/>
            <person name="Ramirez L."/>
            <person name="Pisabarro A.G."/>
            <person name="Kuo A."/>
            <person name="Tritt A."/>
            <person name="Lipzen A."/>
            <person name="He G."/>
            <person name="Yan M."/>
            <person name="Ng V."/>
            <person name="Cullen D."/>
            <person name="Martin F."/>
            <person name="Rosso M.-N."/>
            <person name="Henrissat B."/>
            <person name="Hibbett D."/>
            <person name="Martinez A.T."/>
            <person name="Grigoriev I.V."/>
        </authorList>
    </citation>
    <scope>NUCLEOTIDE SEQUENCE</scope>
    <source>
        <strain evidence="13">CBS 247.69</strain>
    </source>
</reference>
<dbReference type="InterPro" id="IPR018497">
    <property type="entry name" value="Peptidase_M13_C"/>
</dbReference>
<sequence>MADRLARPSTDQESAPLLQETDGVRPRETDASFGDRVGGIAQEPLTPLTKVLLILALALLLLSSIFVGLFAGVQHKLNVEKGRHEGGGGGGPGETVTVTTTTTSIATSTEKTTATSTSVKTTTWVPVPVPVPTTPPKEETCLTPECIVLSASIFTSLDTSQDPCENFYDFANGGWLRANPLPADKGSFGNFEALAQQNKQVLQRILESKEFPSSSNYDEIILRKLRDFYSSCLNENRLDEIGALPLREFIQTLKKIYWNEADNISGSSKNLDDDKKSTDLTAALAYLHSQGIDALFSFDIEGDVGVDPNQMVLWFSQSSLGLPSKEYYSEKSLLEVYQAVIERLLLTISDEHNVPHLESTSVVMNEDSSVWPPWPWPPWDGDDDGDDGDNDHDHDKDGPSTNRTRRVHKLAKSVVRLERKLAEASLDLDILYQDPVATYNPVPLSNLTDTLSHIHFPTYFSTFTPRAFPEKVIITSPAYVESLATILDHVSPDVLEAYLVVRATLALSPHLGMGTKAWQAQRTLQEILTGIKKGAIGDRAEYCVSKVEESLGFAAGRYFVNETFAGESRKKGTKVITDIVKSFKASLPAIEWMDRESAEAAAEKADAIRVKVGFPKSPDTEDAASIAKYYDNLKVKKGDFFNNVINAVKSDQFKKWLRLGRRRDQATWEMYPSMVNAYFNPPANEIVFPAGILQPPFFEQSWPSYISYGAFGHVAAHELTHAFDSAGRLYNQAGRLKEWWTNSTSAGFQIKQDCIVKQFSDYTIDDGKGGKIHVNGNLTSGENIGDTGLIQAYRAWKVQYSTSRAAGKEKLLPGLHYTKEQLFFISFARIWARSMKPATAIQRIRSDPHSPSRYRVDGTVFNIPEFAEAFKCSKKAKLNPHMGDRCLFW</sequence>
<dbReference type="GO" id="GO:0016485">
    <property type="term" value="P:protein processing"/>
    <property type="evidence" value="ECO:0007669"/>
    <property type="project" value="TreeGrafter"/>
</dbReference>
<dbReference type="InterPro" id="IPR000718">
    <property type="entry name" value="Peptidase_M13"/>
</dbReference>
<dbReference type="OrthoDB" id="6475849at2759"/>
<keyword evidence="10" id="KW-1133">Transmembrane helix</keyword>
<comment type="cofactor">
    <cofactor evidence="1">
        <name>Zn(2+)</name>
        <dbReference type="ChEBI" id="CHEBI:29105"/>
    </cofactor>
</comment>
<evidence type="ECO:0008006" key="15">
    <source>
        <dbReference type="Google" id="ProtNLM"/>
    </source>
</evidence>
<dbReference type="Pfam" id="PF05649">
    <property type="entry name" value="Peptidase_M13_N"/>
    <property type="match status" value="1"/>
</dbReference>
<evidence type="ECO:0000256" key="9">
    <source>
        <dbReference type="SAM" id="MobiDB-lite"/>
    </source>
</evidence>
<keyword evidence="10" id="KW-0812">Transmembrane</keyword>
<dbReference type="GO" id="GO:0046872">
    <property type="term" value="F:metal ion binding"/>
    <property type="evidence" value="ECO:0007669"/>
    <property type="project" value="UniProtKB-KW"/>
</dbReference>
<organism evidence="13 14">
    <name type="scientific">Collybia nuda</name>
    <dbReference type="NCBI Taxonomy" id="64659"/>
    <lineage>
        <taxon>Eukaryota</taxon>
        <taxon>Fungi</taxon>
        <taxon>Dikarya</taxon>
        <taxon>Basidiomycota</taxon>
        <taxon>Agaricomycotina</taxon>
        <taxon>Agaricomycetes</taxon>
        <taxon>Agaricomycetidae</taxon>
        <taxon>Agaricales</taxon>
        <taxon>Tricholomatineae</taxon>
        <taxon>Clitocybaceae</taxon>
        <taxon>Collybia</taxon>
    </lineage>
</organism>
<evidence type="ECO:0000256" key="8">
    <source>
        <dbReference type="SAM" id="Coils"/>
    </source>
</evidence>
<evidence type="ECO:0000256" key="1">
    <source>
        <dbReference type="ARBA" id="ARBA00001947"/>
    </source>
</evidence>
<feature type="domain" description="Peptidase M13 C-terminal" evidence="11">
    <location>
        <begin position="676"/>
        <end position="885"/>
    </location>
</feature>
<dbReference type="InterPro" id="IPR008753">
    <property type="entry name" value="Peptidase_M13_N"/>
</dbReference>
<evidence type="ECO:0000313" key="14">
    <source>
        <dbReference type="Proteomes" id="UP000807353"/>
    </source>
</evidence>
<name>A0A9P6CDZ7_9AGAR</name>
<dbReference type="Gene3D" id="1.10.1380.10">
    <property type="entry name" value="Neutral endopeptidase , domain2"/>
    <property type="match status" value="1"/>
</dbReference>
<keyword evidence="3" id="KW-0645">Protease</keyword>
<feature type="region of interest" description="Disordered" evidence="9">
    <location>
        <begin position="1"/>
        <end position="30"/>
    </location>
</feature>
<feature type="domain" description="Peptidase M13 N-terminal" evidence="12">
    <location>
        <begin position="163"/>
        <end position="615"/>
    </location>
</feature>
<evidence type="ECO:0000256" key="7">
    <source>
        <dbReference type="ARBA" id="ARBA00023049"/>
    </source>
</evidence>
<keyword evidence="8" id="KW-0175">Coiled coil</keyword>
<keyword evidence="14" id="KW-1185">Reference proteome</keyword>
<evidence type="ECO:0000256" key="3">
    <source>
        <dbReference type="ARBA" id="ARBA00022670"/>
    </source>
</evidence>
<dbReference type="GO" id="GO:0005886">
    <property type="term" value="C:plasma membrane"/>
    <property type="evidence" value="ECO:0007669"/>
    <property type="project" value="TreeGrafter"/>
</dbReference>
<dbReference type="InterPro" id="IPR024079">
    <property type="entry name" value="MetalloPept_cat_dom_sf"/>
</dbReference>
<dbReference type="Pfam" id="PF01431">
    <property type="entry name" value="Peptidase_M13"/>
    <property type="match status" value="1"/>
</dbReference>
<accession>A0A9P6CDZ7</accession>
<comment type="caution">
    <text evidence="13">The sequence shown here is derived from an EMBL/GenBank/DDBJ whole genome shotgun (WGS) entry which is preliminary data.</text>
</comment>
<dbReference type="PANTHER" id="PTHR11733">
    <property type="entry name" value="ZINC METALLOPROTEASE FAMILY M13 NEPRILYSIN-RELATED"/>
    <property type="match status" value="1"/>
</dbReference>
<protein>
    <recommendedName>
        <fullName evidence="15">Endothelin-converting enzyme 1</fullName>
    </recommendedName>
</protein>
<comment type="similarity">
    <text evidence="2">Belongs to the peptidase M13 family.</text>
</comment>
<dbReference type="CDD" id="cd08662">
    <property type="entry name" value="M13"/>
    <property type="match status" value="1"/>
</dbReference>
<evidence type="ECO:0000259" key="11">
    <source>
        <dbReference type="Pfam" id="PF01431"/>
    </source>
</evidence>
<dbReference type="Gene3D" id="3.40.390.10">
    <property type="entry name" value="Collagenase (Catalytic Domain)"/>
    <property type="match status" value="1"/>
</dbReference>
<keyword evidence="4" id="KW-0479">Metal-binding</keyword>
<evidence type="ECO:0000256" key="10">
    <source>
        <dbReference type="SAM" id="Phobius"/>
    </source>
</evidence>
<evidence type="ECO:0000256" key="6">
    <source>
        <dbReference type="ARBA" id="ARBA00022833"/>
    </source>
</evidence>
<feature type="coiled-coil region" evidence="8">
    <location>
        <begin position="407"/>
        <end position="434"/>
    </location>
</feature>
<dbReference type="EMBL" id="MU150334">
    <property type="protein sequence ID" value="KAF9458665.1"/>
    <property type="molecule type" value="Genomic_DNA"/>
</dbReference>
<dbReference type="GO" id="GO:0004222">
    <property type="term" value="F:metalloendopeptidase activity"/>
    <property type="evidence" value="ECO:0007669"/>
    <property type="project" value="InterPro"/>
</dbReference>
<feature type="region of interest" description="Disordered" evidence="9">
    <location>
        <begin position="374"/>
        <end position="405"/>
    </location>
</feature>
<dbReference type="PANTHER" id="PTHR11733:SF167">
    <property type="entry name" value="FI17812P1-RELATED"/>
    <property type="match status" value="1"/>
</dbReference>
<evidence type="ECO:0000259" key="12">
    <source>
        <dbReference type="Pfam" id="PF05649"/>
    </source>
</evidence>
<dbReference type="AlphaFoldDB" id="A0A9P6CDZ7"/>
<keyword evidence="6" id="KW-0862">Zinc</keyword>
<proteinExistence type="inferred from homology"/>
<keyword evidence="10" id="KW-0472">Membrane</keyword>
<evidence type="ECO:0000313" key="13">
    <source>
        <dbReference type="EMBL" id="KAF9458665.1"/>
    </source>
</evidence>